<keyword evidence="2" id="KW-1185">Reference proteome</keyword>
<dbReference type="EMBL" id="CAUOFW020010279">
    <property type="protein sequence ID" value="CAK9188092.1"/>
    <property type="molecule type" value="Genomic_DNA"/>
</dbReference>
<reference evidence="1 2" key="1">
    <citation type="submission" date="2024-02" db="EMBL/GenBank/DDBJ databases">
        <authorList>
            <person name="Vignale AGUSTIN F."/>
            <person name="Sosa J E."/>
            <person name="Modenutti C."/>
        </authorList>
    </citation>
    <scope>NUCLEOTIDE SEQUENCE [LARGE SCALE GENOMIC DNA]</scope>
</reference>
<sequence>MFEESTSSVKQFLVQYCEGRKQAGCILLQDPLLIFYETLCVGLSGDDNLLDTDGFLQPSPTHSGW</sequence>
<proteinExistence type="predicted"/>
<comment type="caution">
    <text evidence="1">The sequence shown here is derived from an EMBL/GenBank/DDBJ whole genome shotgun (WGS) entry which is preliminary data.</text>
</comment>
<protein>
    <submittedName>
        <fullName evidence="1">Uncharacterized protein</fullName>
    </submittedName>
</protein>
<name>A0ABC8V5J0_9AQUA</name>
<dbReference type="AlphaFoldDB" id="A0ABC8V5J0"/>
<evidence type="ECO:0000313" key="1">
    <source>
        <dbReference type="EMBL" id="CAK9188092.1"/>
    </source>
</evidence>
<evidence type="ECO:0000313" key="2">
    <source>
        <dbReference type="Proteomes" id="UP001642360"/>
    </source>
</evidence>
<dbReference type="Proteomes" id="UP001642360">
    <property type="component" value="Unassembled WGS sequence"/>
</dbReference>
<accession>A0ABC8V5J0</accession>
<organism evidence="1 2">
    <name type="scientific">Ilex paraguariensis</name>
    <name type="common">yerba mate</name>
    <dbReference type="NCBI Taxonomy" id="185542"/>
    <lineage>
        <taxon>Eukaryota</taxon>
        <taxon>Viridiplantae</taxon>
        <taxon>Streptophyta</taxon>
        <taxon>Embryophyta</taxon>
        <taxon>Tracheophyta</taxon>
        <taxon>Spermatophyta</taxon>
        <taxon>Magnoliopsida</taxon>
        <taxon>eudicotyledons</taxon>
        <taxon>Gunneridae</taxon>
        <taxon>Pentapetalae</taxon>
        <taxon>asterids</taxon>
        <taxon>campanulids</taxon>
        <taxon>Aquifoliales</taxon>
        <taxon>Aquifoliaceae</taxon>
        <taxon>Ilex</taxon>
    </lineage>
</organism>
<gene>
    <name evidence="1" type="ORF">ILEXP_LOCUS58722</name>
</gene>